<dbReference type="KEGG" id="pfp:PFL1_05240"/>
<sequence>MPAVAAVPPATPQGLAAPLPYEPPLKPDAWHAWLEAYQSGQWTRIPQPAPPLAQLSASLPSTPSPWTDACADPLRPQVIDTKTGAVTSPFDFFRCYNHLAPPKAPLERLQARENAVIRHKLEQPALNPILDIYVQHARDVLDADYGAVSMASLDRLHINLFSSFGCGLEDLSCLTTSTSICAHALLLEGECMVIRDRSKDWRFRSLPFGPHPDSGVDAPQGFQFYASAPLMASAPAVPTCSNRSSTGEGQSAAGATDSDVKVPIGRLCVIGVEPRPDFSEKDLARLKTIAEMASKAVESVWQANRSARVLKMQESTANLAALLEQQSYALMCDGDAQQDANDGFLAAVATTLRETLDASAAFCLDVSSFGAASVARGTAARRRDSAIDVLSIFAAGPERRPSLPVTMTDRQQHSRRQQTHHHQQREQPVFAPTVLAADGDLTGYTIAALDHAAGRKAVFDWLLQRQHSGWAQADIFQADQEAEDSEASTAFAPLRRLVPEGTQTCVTHVVMNAERTEPLFVFLVPFQKRTVVEDFDVDFVLSLGLILQSMVLRQRAMQSERAKVSFIRQMSHELRTPLHGVTGVASQLASRLLEGPAATPDGDRTETVWLAKAILSAGQDLHKAINDLIDVNDLTVSAPDTAGAGGGDDQLSEASDTTLDLVDLVEATALAEQQWFAARATEGSHKPPMLLVHEAPSPSAAAMERPTIRQKDGQIVRKVVQQIVNNAFRFSKATGAVVDVRVQPSSSRASSPTASTDGATAAAPVTTIANSFDVVVRDNGIGMSAEFVRDCYRRPFTKASSFKQGTGLGAALAELLLQEIGGSMEVDSAEGQGTRVTISLAVEMGSVDTTYSTAGRALADSSQASASIVAAAYFEPRFCSTEQDGAACSLRAYCDDVLADCGLQAATIPEQASMLLLPVDDAAHIEELRTDIRFERYRKVVVVDLCDERETGPLSASLLAAIDTAGVECLCLRPPLHTGTAHALSTFLCSAATSSSLPPASGPAANVDSTNLVLERELESLTLETDLAQTATSLPSPDSFTTPKVAPLEMPSPTTIDAATMPDRTDAATAGGGSGNCGTASERPFSVLLVEDNPLNMRLLRTVVQKVGCPFQEAEDGEQAVNKFREMDPAVVLLDISLPVMDGFDACKLMRAHCSLEGSDGRRQQPRIVAISALSSASDIARGIDECGMDEWRTKPANLAQLRKDLVRWQQEYRIAAAAGAESSSAAQGLTGGADEAVAVAA</sequence>
<dbReference type="SUPFAM" id="SSF55874">
    <property type="entry name" value="ATPase domain of HSP90 chaperone/DNA topoisomerase II/histidine kinase"/>
    <property type="match status" value="1"/>
</dbReference>
<feature type="domain" description="Response regulatory" evidence="9">
    <location>
        <begin position="1086"/>
        <end position="1210"/>
    </location>
</feature>
<dbReference type="PRINTS" id="PR00344">
    <property type="entry name" value="BCTRLSENSOR"/>
</dbReference>
<evidence type="ECO:0000256" key="3">
    <source>
        <dbReference type="ARBA" id="ARBA00022553"/>
    </source>
</evidence>
<dbReference type="SUPFAM" id="SSF55781">
    <property type="entry name" value="GAF domain-like"/>
    <property type="match status" value="1"/>
</dbReference>
<dbReference type="GeneID" id="19319336"/>
<reference evidence="10 11" key="1">
    <citation type="journal article" date="2013" name="Plant Cell">
        <title>The transition from a phytopathogenic smut ancestor to an anamorphic biocontrol agent deciphered by comparative whole-genome analysis.</title>
        <authorList>
            <person name="Lefebvre F."/>
            <person name="Joly D.L."/>
            <person name="Labbe C."/>
            <person name="Teichmann B."/>
            <person name="Linning R."/>
            <person name="Belzile F."/>
            <person name="Bakkeren G."/>
            <person name="Belanger R.R."/>
        </authorList>
    </citation>
    <scope>NUCLEOTIDE SEQUENCE [LARGE SCALE GENOMIC DNA]</scope>
    <source>
        <strain evidence="10 11">PF-1</strain>
    </source>
</reference>
<evidence type="ECO:0000256" key="6">
    <source>
        <dbReference type="PROSITE-ProRule" id="PRU00169"/>
    </source>
</evidence>
<dbReference type="SUPFAM" id="SSF52172">
    <property type="entry name" value="CheY-like"/>
    <property type="match status" value="1"/>
</dbReference>
<keyword evidence="5" id="KW-0418">Kinase</keyword>
<dbReference type="InterPro" id="IPR036097">
    <property type="entry name" value="HisK_dim/P_sf"/>
</dbReference>
<protein>
    <recommendedName>
        <fullName evidence="2">histidine kinase</fullName>
        <ecNumber evidence="2">2.7.13.3</ecNumber>
    </recommendedName>
</protein>
<accession>A0A061H411</accession>
<dbReference type="HOGENOM" id="CLU_263230_0_0_1"/>
<dbReference type="InterPro" id="IPR029016">
    <property type="entry name" value="GAF-like_dom_sf"/>
</dbReference>
<dbReference type="CDD" id="cd00082">
    <property type="entry name" value="HisKA"/>
    <property type="match status" value="1"/>
</dbReference>
<dbReference type="InterPro" id="IPR011006">
    <property type="entry name" value="CheY-like_superfamily"/>
</dbReference>
<dbReference type="PROSITE" id="PS50110">
    <property type="entry name" value="RESPONSE_REGULATORY"/>
    <property type="match status" value="1"/>
</dbReference>
<dbReference type="Gene3D" id="3.40.50.2300">
    <property type="match status" value="1"/>
</dbReference>
<dbReference type="InterPro" id="IPR003661">
    <property type="entry name" value="HisK_dim/P_dom"/>
</dbReference>
<comment type="catalytic activity">
    <reaction evidence="1">
        <text>ATP + protein L-histidine = ADP + protein N-phospho-L-histidine.</text>
        <dbReference type="EC" id="2.7.13.3"/>
    </reaction>
</comment>
<dbReference type="PANTHER" id="PTHR43047">
    <property type="entry name" value="TWO-COMPONENT HISTIDINE PROTEIN KINASE"/>
    <property type="match status" value="1"/>
</dbReference>
<evidence type="ECO:0000256" key="4">
    <source>
        <dbReference type="ARBA" id="ARBA00022679"/>
    </source>
</evidence>
<feature type="region of interest" description="Disordered" evidence="7">
    <location>
        <begin position="1028"/>
        <end position="1077"/>
    </location>
</feature>
<dbReference type="InterPro" id="IPR003594">
    <property type="entry name" value="HATPase_dom"/>
</dbReference>
<dbReference type="Pfam" id="PF00512">
    <property type="entry name" value="HisKA"/>
    <property type="match status" value="1"/>
</dbReference>
<dbReference type="GO" id="GO:0005886">
    <property type="term" value="C:plasma membrane"/>
    <property type="evidence" value="ECO:0007669"/>
    <property type="project" value="TreeGrafter"/>
</dbReference>
<dbReference type="SMART" id="SM00448">
    <property type="entry name" value="REC"/>
    <property type="match status" value="1"/>
</dbReference>
<dbReference type="Pfam" id="PF01590">
    <property type="entry name" value="GAF"/>
    <property type="match status" value="1"/>
</dbReference>
<proteinExistence type="predicted"/>
<dbReference type="PROSITE" id="PS50109">
    <property type="entry name" value="HIS_KIN"/>
    <property type="match status" value="1"/>
</dbReference>
<dbReference type="InterPro" id="IPR036890">
    <property type="entry name" value="HATPase_C_sf"/>
</dbReference>
<evidence type="ECO:0000259" key="8">
    <source>
        <dbReference type="PROSITE" id="PS50109"/>
    </source>
</evidence>
<gene>
    <name evidence="10" type="ORF">PFL1_05240</name>
</gene>
<dbReference type="SMART" id="SM00388">
    <property type="entry name" value="HisKA"/>
    <property type="match status" value="1"/>
</dbReference>
<feature type="compositionally biased region" description="Polar residues" evidence="7">
    <location>
        <begin position="1028"/>
        <end position="1042"/>
    </location>
</feature>
<feature type="domain" description="Histidine kinase" evidence="8">
    <location>
        <begin position="569"/>
        <end position="844"/>
    </location>
</feature>
<evidence type="ECO:0000313" key="10">
    <source>
        <dbReference type="EMBL" id="EPQ27318.1"/>
    </source>
</evidence>
<dbReference type="InterPro" id="IPR003018">
    <property type="entry name" value="GAF"/>
</dbReference>
<dbReference type="PANTHER" id="PTHR43047:SF72">
    <property type="entry name" value="OSMOSENSING HISTIDINE PROTEIN KINASE SLN1"/>
    <property type="match status" value="1"/>
</dbReference>
<dbReference type="CDD" id="cd17546">
    <property type="entry name" value="REC_hyHK_CKI1_RcsC-like"/>
    <property type="match status" value="1"/>
</dbReference>
<dbReference type="SUPFAM" id="SSF47384">
    <property type="entry name" value="Homodimeric domain of signal transducing histidine kinase"/>
    <property type="match status" value="1"/>
</dbReference>
<organism evidence="10 11">
    <name type="scientific">Pseudozyma flocculosa PF-1</name>
    <dbReference type="NCBI Taxonomy" id="1277687"/>
    <lineage>
        <taxon>Eukaryota</taxon>
        <taxon>Fungi</taxon>
        <taxon>Dikarya</taxon>
        <taxon>Basidiomycota</taxon>
        <taxon>Ustilaginomycotina</taxon>
        <taxon>Ustilaginomycetes</taxon>
        <taxon>Ustilaginales</taxon>
        <taxon>Ustilaginaceae</taxon>
        <taxon>Pseudozyma</taxon>
    </lineage>
</organism>
<dbReference type="RefSeq" id="XP_007880959.1">
    <property type="nucleotide sequence ID" value="XM_007882768.1"/>
</dbReference>
<name>A0A061H411_9BASI</name>
<dbReference type="InterPro" id="IPR004358">
    <property type="entry name" value="Sig_transdc_His_kin-like_C"/>
</dbReference>
<evidence type="ECO:0000313" key="11">
    <source>
        <dbReference type="Proteomes" id="UP000053664"/>
    </source>
</evidence>
<dbReference type="eggNOG" id="KOG0519">
    <property type="taxonomic scope" value="Eukaryota"/>
</dbReference>
<dbReference type="GO" id="GO:0000155">
    <property type="term" value="F:phosphorelay sensor kinase activity"/>
    <property type="evidence" value="ECO:0007669"/>
    <property type="project" value="InterPro"/>
</dbReference>
<dbReference type="AlphaFoldDB" id="A0A061H411"/>
<dbReference type="InterPro" id="IPR001789">
    <property type="entry name" value="Sig_transdc_resp-reg_receiver"/>
</dbReference>
<dbReference type="EC" id="2.7.13.3" evidence="2"/>
<dbReference type="Pfam" id="PF02518">
    <property type="entry name" value="HATPase_c"/>
    <property type="match status" value="1"/>
</dbReference>
<dbReference type="GO" id="GO:0009927">
    <property type="term" value="F:histidine phosphotransfer kinase activity"/>
    <property type="evidence" value="ECO:0007669"/>
    <property type="project" value="TreeGrafter"/>
</dbReference>
<dbReference type="Gene3D" id="3.30.450.40">
    <property type="match status" value="1"/>
</dbReference>
<evidence type="ECO:0000256" key="5">
    <source>
        <dbReference type="ARBA" id="ARBA00022777"/>
    </source>
</evidence>
<feature type="region of interest" description="Disordered" evidence="7">
    <location>
        <begin position="400"/>
        <end position="430"/>
    </location>
</feature>
<dbReference type="Gene3D" id="1.10.287.130">
    <property type="match status" value="1"/>
</dbReference>
<evidence type="ECO:0000256" key="7">
    <source>
        <dbReference type="SAM" id="MobiDB-lite"/>
    </source>
</evidence>
<feature type="modified residue" description="4-aspartylphosphate" evidence="6">
    <location>
        <position position="1135"/>
    </location>
</feature>
<dbReference type="Gene3D" id="3.30.565.10">
    <property type="entry name" value="Histidine kinase-like ATPase, C-terminal domain"/>
    <property type="match status" value="1"/>
</dbReference>
<keyword evidence="4" id="KW-0808">Transferase</keyword>
<dbReference type="SMART" id="SM00387">
    <property type="entry name" value="HATPase_c"/>
    <property type="match status" value="1"/>
</dbReference>
<dbReference type="EMBL" id="KE361640">
    <property type="protein sequence ID" value="EPQ27318.1"/>
    <property type="molecule type" value="Genomic_DNA"/>
</dbReference>
<evidence type="ECO:0000256" key="1">
    <source>
        <dbReference type="ARBA" id="ARBA00000085"/>
    </source>
</evidence>
<evidence type="ECO:0000259" key="9">
    <source>
        <dbReference type="PROSITE" id="PS50110"/>
    </source>
</evidence>
<dbReference type="Proteomes" id="UP000053664">
    <property type="component" value="Unassembled WGS sequence"/>
</dbReference>
<dbReference type="Pfam" id="PF00072">
    <property type="entry name" value="Response_reg"/>
    <property type="match status" value="1"/>
</dbReference>
<feature type="compositionally biased region" description="Basic residues" evidence="7">
    <location>
        <begin position="413"/>
        <end position="423"/>
    </location>
</feature>
<dbReference type="InterPro" id="IPR005467">
    <property type="entry name" value="His_kinase_dom"/>
</dbReference>
<keyword evidence="3 6" id="KW-0597">Phosphoprotein</keyword>
<evidence type="ECO:0000256" key="2">
    <source>
        <dbReference type="ARBA" id="ARBA00012438"/>
    </source>
</evidence>